<evidence type="ECO:0000256" key="1">
    <source>
        <dbReference type="SAM" id="MobiDB-lite"/>
    </source>
</evidence>
<proteinExistence type="predicted"/>
<dbReference type="AlphaFoldDB" id="A0A0L0FVA5"/>
<accession>A0A0L0FVA5</accession>
<sequence>METHELLQLLSPDIQKAQQRPMARLLSRQQQQKENTLRDYTRQNPQTAQRQTQYWAQRPQAATPTTCVDCQTQAPPGPRHIARCLHHTTAQQGRNDARTIRNGHTKTHNRHSVQLQHSRQGKNQAATVQAATNKNNRYTATATEMHIDTKLTADYHDDALATVTTQNGWEPVPADN</sequence>
<evidence type="ECO:0000313" key="3">
    <source>
        <dbReference type="Proteomes" id="UP000054560"/>
    </source>
</evidence>
<name>A0A0L0FVA5_9EUKA</name>
<dbReference type="RefSeq" id="XP_014154393.1">
    <property type="nucleotide sequence ID" value="XM_014298918.1"/>
</dbReference>
<evidence type="ECO:0000313" key="2">
    <source>
        <dbReference type="EMBL" id="KNC80491.1"/>
    </source>
</evidence>
<reference evidence="2 3" key="1">
    <citation type="submission" date="2011-02" db="EMBL/GenBank/DDBJ databases">
        <title>The Genome Sequence of Sphaeroforma arctica JP610.</title>
        <authorList>
            <consortium name="The Broad Institute Genome Sequencing Platform"/>
            <person name="Russ C."/>
            <person name="Cuomo C."/>
            <person name="Young S.K."/>
            <person name="Zeng Q."/>
            <person name="Gargeya S."/>
            <person name="Alvarado L."/>
            <person name="Berlin A."/>
            <person name="Chapman S.B."/>
            <person name="Chen Z."/>
            <person name="Freedman E."/>
            <person name="Gellesch M."/>
            <person name="Goldberg J."/>
            <person name="Griggs A."/>
            <person name="Gujja S."/>
            <person name="Heilman E."/>
            <person name="Heiman D."/>
            <person name="Howarth C."/>
            <person name="Mehta T."/>
            <person name="Neiman D."/>
            <person name="Pearson M."/>
            <person name="Roberts A."/>
            <person name="Saif S."/>
            <person name="Shea T."/>
            <person name="Shenoy N."/>
            <person name="Sisk P."/>
            <person name="Stolte C."/>
            <person name="Sykes S."/>
            <person name="White J."/>
            <person name="Yandava C."/>
            <person name="Burger G."/>
            <person name="Gray M.W."/>
            <person name="Holland P.W.H."/>
            <person name="King N."/>
            <person name="Lang F.B.F."/>
            <person name="Roger A.J."/>
            <person name="Ruiz-Trillo I."/>
            <person name="Haas B."/>
            <person name="Nusbaum C."/>
            <person name="Birren B."/>
        </authorList>
    </citation>
    <scope>NUCLEOTIDE SEQUENCE [LARGE SCALE GENOMIC DNA]</scope>
    <source>
        <strain evidence="2 3">JP610</strain>
    </source>
</reference>
<protein>
    <submittedName>
        <fullName evidence="2">Uncharacterized protein</fullName>
    </submittedName>
</protein>
<dbReference type="EMBL" id="KQ242143">
    <property type="protein sequence ID" value="KNC80491.1"/>
    <property type="molecule type" value="Genomic_DNA"/>
</dbReference>
<keyword evidence="3" id="KW-1185">Reference proteome</keyword>
<feature type="compositionally biased region" description="Polar residues" evidence="1">
    <location>
        <begin position="42"/>
        <end position="57"/>
    </location>
</feature>
<gene>
    <name evidence="2" type="ORF">SARC_07152</name>
</gene>
<feature type="region of interest" description="Disordered" evidence="1">
    <location>
        <begin position="13"/>
        <end position="57"/>
    </location>
</feature>
<dbReference type="GeneID" id="25907656"/>
<organism evidence="2 3">
    <name type="scientific">Sphaeroforma arctica JP610</name>
    <dbReference type="NCBI Taxonomy" id="667725"/>
    <lineage>
        <taxon>Eukaryota</taxon>
        <taxon>Ichthyosporea</taxon>
        <taxon>Ichthyophonida</taxon>
        <taxon>Sphaeroforma</taxon>
    </lineage>
</organism>
<dbReference type="Proteomes" id="UP000054560">
    <property type="component" value="Unassembled WGS sequence"/>
</dbReference>